<sequence length="195" mass="22222">MIDMSMGPVHISSGPGSDSRTMSLTILLSVLEKENNVIWMTRNLPDQRKIIDILGHLDDLTLSRMIVIEFGEDLQSKLDEINVLLSKFKKNDLLIIESWCENYGRAKAEEISLMKKLVENYGDKKIIITSESYEDASGKNRGLLGFMSRGGKTIEESFRTVWLTKIDNQYQKVLVKDGEKEFLVEATKKGYKLIN</sequence>
<name>A0A1B1TCS9_9ARCH</name>
<dbReference type="EMBL" id="KP211870">
    <property type="protein sequence ID" value="ANV80081.1"/>
    <property type="molecule type" value="Genomic_DNA"/>
</dbReference>
<evidence type="ECO:0008006" key="2">
    <source>
        <dbReference type="Google" id="ProtNLM"/>
    </source>
</evidence>
<reference evidence="1" key="2">
    <citation type="journal article" date="2015" name="ISME J.">
        <title>A new class of marine Euryarchaeota group II from the Mediterranean deep chlorophyll maximum.</title>
        <authorList>
            <person name="Martin-Cuadrado A.B."/>
            <person name="Garcia-Heredia I."/>
            <person name="Molto A.G."/>
            <person name="Lopez-Ubeda R."/>
            <person name="Kimes N."/>
            <person name="Lopez-Garcia P."/>
            <person name="Moreira D."/>
            <person name="Rodriguez-Valera F."/>
        </authorList>
    </citation>
    <scope>NUCLEOTIDE SEQUENCE</scope>
</reference>
<dbReference type="AlphaFoldDB" id="A0A1B1TCS9"/>
<reference evidence="1" key="1">
    <citation type="submission" date="2014-11" db="EMBL/GenBank/DDBJ databases">
        <authorList>
            <person name="Zhu J."/>
            <person name="Qi W."/>
            <person name="Song R."/>
        </authorList>
    </citation>
    <scope>NUCLEOTIDE SEQUENCE</scope>
</reference>
<evidence type="ECO:0000313" key="1">
    <source>
        <dbReference type="EMBL" id="ANV80081.1"/>
    </source>
</evidence>
<proteinExistence type="predicted"/>
<organism evidence="1">
    <name type="scientific">uncultured Poseidoniia archaeon</name>
    <dbReference type="NCBI Taxonomy" id="1697135"/>
    <lineage>
        <taxon>Archaea</taxon>
        <taxon>Methanobacteriati</taxon>
        <taxon>Thermoplasmatota</taxon>
        <taxon>Candidatus Poseidoniia</taxon>
        <taxon>environmental samples</taxon>
    </lineage>
</organism>
<accession>A0A1B1TCS9</accession>
<protein>
    <recommendedName>
        <fullName evidence="2">KaiC-like domain-containing protein</fullName>
    </recommendedName>
</protein>